<evidence type="ECO:0000313" key="2">
    <source>
        <dbReference type="EMBL" id="KAK1465220.1"/>
    </source>
</evidence>
<gene>
    <name evidence="2" type="ORF">CMEL01_12575</name>
</gene>
<name>A0AAI9UVF3_9PEZI</name>
<feature type="compositionally biased region" description="Polar residues" evidence="1">
    <location>
        <begin position="124"/>
        <end position="136"/>
    </location>
</feature>
<reference evidence="2 3" key="1">
    <citation type="submission" date="2016-10" db="EMBL/GenBank/DDBJ databases">
        <title>The genome sequence of Colletotrichum fioriniae PJ7.</title>
        <authorList>
            <person name="Baroncelli R."/>
        </authorList>
    </citation>
    <scope>NUCLEOTIDE SEQUENCE [LARGE SCALE GENOMIC DNA]</scope>
    <source>
        <strain evidence="2">Col 31</strain>
    </source>
</reference>
<dbReference type="EMBL" id="MLGG01000005">
    <property type="protein sequence ID" value="KAK1465220.1"/>
    <property type="molecule type" value="Genomic_DNA"/>
</dbReference>
<comment type="caution">
    <text evidence="2">The sequence shown here is derived from an EMBL/GenBank/DDBJ whole genome shotgun (WGS) entry which is preliminary data.</text>
</comment>
<evidence type="ECO:0000256" key="1">
    <source>
        <dbReference type="SAM" id="MobiDB-lite"/>
    </source>
</evidence>
<feature type="region of interest" description="Disordered" evidence="1">
    <location>
        <begin position="123"/>
        <end position="145"/>
    </location>
</feature>
<feature type="region of interest" description="Disordered" evidence="1">
    <location>
        <begin position="37"/>
        <end position="110"/>
    </location>
</feature>
<organism evidence="2 3">
    <name type="scientific">Colletotrichum melonis</name>
    <dbReference type="NCBI Taxonomy" id="1209925"/>
    <lineage>
        <taxon>Eukaryota</taxon>
        <taxon>Fungi</taxon>
        <taxon>Dikarya</taxon>
        <taxon>Ascomycota</taxon>
        <taxon>Pezizomycotina</taxon>
        <taxon>Sordariomycetes</taxon>
        <taxon>Hypocreomycetidae</taxon>
        <taxon>Glomerellales</taxon>
        <taxon>Glomerellaceae</taxon>
        <taxon>Colletotrichum</taxon>
        <taxon>Colletotrichum acutatum species complex</taxon>
    </lineage>
</organism>
<sequence length="145" mass="15626">MPVLCTPYHTIRRQLSQENAVGWATLILFLREELHTDTPETQRRPPPPPPSLTAVPSHDPQSRTQERGGLLTNNPGSKSHTETGVPGTGQRYGGRMSFPPALPSSPCDGDMPCRVVDEGVKRAQSASLSTPGTSGNVILGFDRSQ</sequence>
<keyword evidence="3" id="KW-1185">Reference proteome</keyword>
<proteinExistence type="predicted"/>
<dbReference type="Proteomes" id="UP001239795">
    <property type="component" value="Unassembled WGS sequence"/>
</dbReference>
<evidence type="ECO:0000313" key="3">
    <source>
        <dbReference type="Proteomes" id="UP001239795"/>
    </source>
</evidence>
<dbReference type="AlphaFoldDB" id="A0AAI9UVF3"/>
<accession>A0AAI9UVF3</accession>
<protein>
    <submittedName>
        <fullName evidence="2">Uncharacterized protein</fullName>
    </submittedName>
</protein>